<dbReference type="SUPFAM" id="SSF100895">
    <property type="entry name" value="Kazal-type serine protease inhibitors"/>
    <property type="match status" value="1"/>
</dbReference>
<feature type="compositionally biased region" description="Basic and acidic residues" evidence="1">
    <location>
        <begin position="156"/>
        <end position="208"/>
    </location>
</feature>
<dbReference type="OrthoDB" id="9800302at2"/>
<evidence type="ECO:0008006" key="4">
    <source>
        <dbReference type="Google" id="ProtNLM"/>
    </source>
</evidence>
<dbReference type="InterPro" id="IPR036058">
    <property type="entry name" value="Kazal_dom_sf"/>
</dbReference>
<keyword evidence="3" id="KW-1185">Reference proteome</keyword>
<dbReference type="CDD" id="cd00104">
    <property type="entry name" value="KAZAL_FS"/>
    <property type="match status" value="1"/>
</dbReference>
<feature type="region of interest" description="Disordered" evidence="1">
    <location>
        <begin position="107"/>
        <end position="129"/>
    </location>
</feature>
<name>A0A1C1YQ83_9HYPH</name>
<protein>
    <recommendedName>
        <fullName evidence="4">Kazal-like domain-containing protein</fullName>
    </recommendedName>
</protein>
<reference evidence="2 3" key="1">
    <citation type="submission" date="2015-12" db="EMBL/GenBank/DDBJ databases">
        <authorList>
            <person name="Shamseldin A."/>
            <person name="Moawad H."/>
            <person name="Abd El-Rahim W.M."/>
            <person name="Sadowsky M.J."/>
        </authorList>
    </citation>
    <scope>NUCLEOTIDE SEQUENCE [LARGE SCALE GENOMIC DNA]</scope>
    <source>
        <strain evidence="2 3">JC234</strain>
    </source>
</reference>
<feature type="region of interest" description="Disordered" evidence="1">
    <location>
        <begin position="156"/>
        <end position="217"/>
    </location>
</feature>
<dbReference type="Gene3D" id="3.30.60.30">
    <property type="match status" value="1"/>
</dbReference>
<sequence>MAETAAHVPGRASSFGRLVRTLSAGLTSRFALALLAATLILGGGEVAQAGGSNGTGSYQVAQACPMIYQPVCATRGGNVRTFPNACEARRDGWRVVNDSQCARFGRDGDRRDRDGWRRDDRRGHDRWDRHDRRGHDRWDRYDRRDRWDRDDRRGRDGWNRDDRRDSPQWDRGRGRDRDRGRDGHRGRDGLGREDRGGDERQPEPDPGPRHKLPRERR</sequence>
<dbReference type="AlphaFoldDB" id="A0A1C1YQ83"/>
<accession>A0A1C1YQ83</accession>
<evidence type="ECO:0000313" key="3">
    <source>
        <dbReference type="Proteomes" id="UP000094795"/>
    </source>
</evidence>
<evidence type="ECO:0000313" key="2">
    <source>
        <dbReference type="EMBL" id="OCW55682.1"/>
    </source>
</evidence>
<dbReference type="STRING" id="1480615.AWJ14_14425"/>
<dbReference type="EMBL" id="LQZT01000049">
    <property type="protein sequence ID" value="OCW55682.1"/>
    <property type="molecule type" value="Genomic_DNA"/>
</dbReference>
<gene>
    <name evidence="2" type="ORF">AWJ14_14425</name>
</gene>
<dbReference type="Proteomes" id="UP000094795">
    <property type="component" value="Unassembled WGS sequence"/>
</dbReference>
<evidence type="ECO:0000256" key="1">
    <source>
        <dbReference type="SAM" id="MobiDB-lite"/>
    </source>
</evidence>
<dbReference type="RefSeq" id="WP_066183635.1">
    <property type="nucleotide sequence ID" value="NZ_LQZT01000049.1"/>
</dbReference>
<proteinExistence type="predicted"/>
<comment type="caution">
    <text evidence="2">The sequence shown here is derived from an EMBL/GenBank/DDBJ whole genome shotgun (WGS) entry which is preliminary data.</text>
</comment>
<organism evidence="2 3">
    <name type="scientific">Hoeflea olei</name>
    <dbReference type="NCBI Taxonomy" id="1480615"/>
    <lineage>
        <taxon>Bacteria</taxon>
        <taxon>Pseudomonadati</taxon>
        <taxon>Pseudomonadota</taxon>
        <taxon>Alphaproteobacteria</taxon>
        <taxon>Hyphomicrobiales</taxon>
        <taxon>Rhizobiaceae</taxon>
        <taxon>Hoeflea</taxon>
    </lineage>
</organism>